<evidence type="ECO:0000259" key="9">
    <source>
        <dbReference type="PROSITE" id="PS51328"/>
    </source>
</evidence>
<reference evidence="10" key="1">
    <citation type="submission" date="2021-01" db="EMBL/GenBank/DDBJ databases">
        <authorList>
            <person name="Corre E."/>
            <person name="Pelletier E."/>
            <person name="Niang G."/>
            <person name="Scheremetjew M."/>
            <person name="Finn R."/>
            <person name="Kale V."/>
            <person name="Holt S."/>
            <person name="Cochrane G."/>
            <person name="Meng A."/>
            <person name="Brown T."/>
            <person name="Cohen L."/>
        </authorList>
    </citation>
    <scope>NUCLEOTIDE SEQUENCE</scope>
    <source>
        <strain evidence="10">SoJaBio B1-5/56/2</strain>
    </source>
</reference>
<name>A0A7S4PI86_9EUKA</name>
<dbReference type="PANTHER" id="PTHR12223">
    <property type="entry name" value="VESICULAR MANNOSE-BINDING LECTIN"/>
    <property type="match status" value="1"/>
</dbReference>
<sequence>MLSKWASLVLVVLLVGVVVGKSDEFGQNPQHDFGSVERENMNPILPFWTMLGDAFANEDFVRLTPDRQSKTGAVWNTQQLLWDSWEIMIKLNVNGVSQVGADGLAFWLAKEVNVLGGFFGFIEKFSGIGVVIDTYDNDGSGQHPIVTLFQNDGTKTYEHSHHGGEHHASEMELGHCSYALRNQKDNTIMRIKYENRRVTVDLRAEGSSEWFECVSVGNVHIDVGLYLGLSAATGHLADNHDIHGITVRNLEDDAKYFDSESKYAQFSKYTVAESLGRIQADIRGAMFSETNQPTKRNNAASSSSDLSRELSALKQEIASVSQALRESSPPSPAYAARDRARDRDGDDGEGQVRDLVAPFEEKLRDLKGISNELTKNVGGVSTENRKLQKMQNKLDRLINSVESSANQKKNY</sequence>
<evidence type="ECO:0000256" key="3">
    <source>
        <dbReference type="ARBA" id="ARBA00022729"/>
    </source>
</evidence>
<accession>A0A7S4PI86</accession>
<dbReference type="InterPro" id="IPR013320">
    <property type="entry name" value="ConA-like_dom_sf"/>
</dbReference>
<keyword evidence="2" id="KW-0812">Transmembrane</keyword>
<evidence type="ECO:0000256" key="4">
    <source>
        <dbReference type="ARBA" id="ARBA00022989"/>
    </source>
</evidence>
<feature type="region of interest" description="Disordered" evidence="7">
    <location>
        <begin position="320"/>
        <end position="356"/>
    </location>
</feature>
<evidence type="ECO:0000256" key="7">
    <source>
        <dbReference type="SAM" id="MobiDB-lite"/>
    </source>
</evidence>
<feature type="chain" id="PRO_5031313984" description="L-type lectin-like domain-containing protein" evidence="8">
    <location>
        <begin position="21"/>
        <end position="411"/>
    </location>
</feature>
<dbReference type="InterPro" id="IPR005052">
    <property type="entry name" value="Lectin_leg"/>
</dbReference>
<keyword evidence="3 8" id="KW-0732">Signal</keyword>
<comment type="subcellular location">
    <subcellularLocation>
        <location evidence="1">Membrane</location>
        <topology evidence="1">Single-pass type I membrane protein</topology>
    </subcellularLocation>
</comment>
<evidence type="ECO:0000313" key="10">
    <source>
        <dbReference type="EMBL" id="CAE2335887.1"/>
    </source>
</evidence>
<dbReference type="Gene3D" id="2.60.120.200">
    <property type="match status" value="1"/>
</dbReference>
<dbReference type="PANTHER" id="PTHR12223:SF28">
    <property type="entry name" value="LECTIN, MANNOSE BINDING 1 LIKE"/>
    <property type="match status" value="1"/>
</dbReference>
<keyword evidence="5" id="KW-0472">Membrane</keyword>
<keyword evidence="6" id="KW-0175">Coiled coil</keyword>
<evidence type="ECO:0000256" key="5">
    <source>
        <dbReference type="ARBA" id="ARBA00023136"/>
    </source>
</evidence>
<feature type="region of interest" description="Disordered" evidence="7">
    <location>
        <begin position="287"/>
        <end position="307"/>
    </location>
</feature>
<gene>
    <name evidence="10" type="ORF">NAES01612_LOCUS24146</name>
</gene>
<dbReference type="GO" id="GO:0006888">
    <property type="term" value="P:endoplasmic reticulum to Golgi vesicle-mediated transport"/>
    <property type="evidence" value="ECO:0007669"/>
    <property type="project" value="TreeGrafter"/>
</dbReference>
<dbReference type="InterPro" id="IPR051136">
    <property type="entry name" value="Intracellular_Lectin-GPT"/>
</dbReference>
<dbReference type="GO" id="GO:0005537">
    <property type="term" value="F:D-mannose binding"/>
    <property type="evidence" value="ECO:0007669"/>
    <property type="project" value="TreeGrafter"/>
</dbReference>
<feature type="domain" description="L-type lectin-like" evidence="9">
    <location>
        <begin position="25"/>
        <end position="250"/>
    </location>
</feature>
<evidence type="ECO:0000256" key="8">
    <source>
        <dbReference type="SAM" id="SignalP"/>
    </source>
</evidence>
<protein>
    <recommendedName>
        <fullName evidence="9">L-type lectin-like domain-containing protein</fullName>
    </recommendedName>
</protein>
<dbReference type="GO" id="GO:0000139">
    <property type="term" value="C:Golgi membrane"/>
    <property type="evidence" value="ECO:0007669"/>
    <property type="project" value="TreeGrafter"/>
</dbReference>
<proteinExistence type="predicted"/>
<dbReference type="Pfam" id="PF03388">
    <property type="entry name" value="Lectin_leg-like"/>
    <property type="match status" value="1"/>
</dbReference>
<evidence type="ECO:0000256" key="1">
    <source>
        <dbReference type="ARBA" id="ARBA00004479"/>
    </source>
</evidence>
<dbReference type="GO" id="GO:0005793">
    <property type="term" value="C:endoplasmic reticulum-Golgi intermediate compartment"/>
    <property type="evidence" value="ECO:0007669"/>
    <property type="project" value="TreeGrafter"/>
</dbReference>
<feature type="compositionally biased region" description="Polar residues" evidence="7">
    <location>
        <begin position="288"/>
        <end position="298"/>
    </location>
</feature>
<evidence type="ECO:0000256" key="2">
    <source>
        <dbReference type="ARBA" id="ARBA00022692"/>
    </source>
</evidence>
<dbReference type="GO" id="GO:0030134">
    <property type="term" value="C:COPII-coated ER to Golgi transport vesicle"/>
    <property type="evidence" value="ECO:0007669"/>
    <property type="project" value="TreeGrafter"/>
</dbReference>
<evidence type="ECO:0000256" key="6">
    <source>
        <dbReference type="SAM" id="Coils"/>
    </source>
</evidence>
<dbReference type="GO" id="GO:0005789">
    <property type="term" value="C:endoplasmic reticulum membrane"/>
    <property type="evidence" value="ECO:0007669"/>
    <property type="project" value="TreeGrafter"/>
</dbReference>
<feature type="coiled-coil region" evidence="6">
    <location>
        <begin position="380"/>
        <end position="407"/>
    </location>
</feature>
<feature type="signal peptide" evidence="8">
    <location>
        <begin position="1"/>
        <end position="20"/>
    </location>
</feature>
<keyword evidence="4" id="KW-1133">Transmembrane helix</keyword>
<organism evidence="10">
    <name type="scientific">Paramoeba aestuarina</name>
    <dbReference type="NCBI Taxonomy" id="180227"/>
    <lineage>
        <taxon>Eukaryota</taxon>
        <taxon>Amoebozoa</taxon>
        <taxon>Discosea</taxon>
        <taxon>Flabellinia</taxon>
        <taxon>Dactylopodida</taxon>
        <taxon>Paramoebidae</taxon>
        <taxon>Paramoeba</taxon>
    </lineage>
</organism>
<dbReference type="EMBL" id="HBKR01036931">
    <property type="protein sequence ID" value="CAE2335887.1"/>
    <property type="molecule type" value="Transcribed_RNA"/>
</dbReference>
<dbReference type="SUPFAM" id="SSF49899">
    <property type="entry name" value="Concanavalin A-like lectins/glucanases"/>
    <property type="match status" value="1"/>
</dbReference>
<dbReference type="PROSITE" id="PS51328">
    <property type="entry name" value="L_LECTIN_LIKE"/>
    <property type="match status" value="1"/>
</dbReference>
<dbReference type="AlphaFoldDB" id="A0A7S4PI86"/>